<keyword evidence="2" id="KW-1185">Reference proteome</keyword>
<dbReference type="NCBIfam" id="TIGR02436">
    <property type="entry name" value="four helix bundle protein"/>
    <property type="match status" value="1"/>
</dbReference>
<evidence type="ECO:0000313" key="2">
    <source>
        <dbReference type="Proteomes" id="UP001431131"/>
    </source>
</evidence>
<dbReference type="Proteomes" id="UP001431131">
    <property type="component" value="Unassembled WGS sequence"/>
</dbReference>
<organism evidence="1 2">
    <name type="scientific">Fredinandcohnia quinoae</name>
    <dbReference type="NCBI Taxonomy" id="2918902"/>
    <lineage>
        <taxon>Bacteria</taxon>
        <taxon>Bacillati</taxon>
        <taxon>Bacillota</taxon>
        <taxon>Bacilli</taxon>
        <taxon>Bacillales</taxon>
        <taxon>Bacillaceae</taxon>
        <taxon>Fredinandcohnia</taxon>
    </lineage>
</organism>
<gene>
    <name evidence="1" type="ORF">MJG50_17945</name>
</gene>
<proteinExistence type="predicted"/>
<dbReference type="SUPFAM" id="SSF158446">
    <property type="entry name" value="IVS-encoded protein-like"/>
    <property type="match status" value="1"/>
</dbReference>
<dbReference type="Pfam" id="PF05635">
    <property type="entry name" value="23S_rRNA_IVP"/>
    <property type="match status" value="1"/>
</dbReference>
<accession>A0AAW5EC20</accession>
<dbReference type="InterPro" id="IPR012657">
    <property type="entry name" value="23S_rRNA-intervening_sequence"/>
</dbReference>
<dbReference type="CDD" id="cd16377">
    <property type="entry name" value="23S_rRNA_IVP_like"/>
    <property type="match status" value="1"/>
</dbReference>
<dbReference type="PANTHER" id="PTHR38471:SF2">
    <property type="entry name" value="FOUR HELIX BUNDLE PROTEIN"/>
    <property type="match status" value="1"/>
</dbReference>
<dbReference type="EMBL" id="JAKTTI010000036">
    <property type="protein sequence ID" value="MCH1627220.1"/>
    <property type="molecule type" value="Genomic_DNA"/>
</dbReference>
<protein>
    <submittedName>
        <fullName evidence="1">Four helix bundle protein</fullName>
    </submittedName>
</protein>
<sequence>MERLKDLYLRDVRRTTVYEKAIQLVVEVKEFTETLPWEEKDVIKNQIWKSITSVSANLSEGNGQMYYKKELQFLNIALGSAAETQTWFEISYRCGYIDEKTFENFDERLIEIRRMIIGMMKKIVQK</sequence>
<dbReference type="AlphaFoldDB" id="A0AAW5EC20"/>
<name>A0AAW5EC20_9BACI</name>
<evidence type="ECO:0000313" key="1">
    <source>
        <dbReference type="EMBL" id="MCH1627220.1"/>
    </source>
</evidence>
<dbReference type="Gene3D" id="1.20.1440.60">
    <property type="entry name" value="23S rRNA-intervening sequence"/>
    <property type="match status" value="1"/>
</dbReference>
<dbReference type="RefSeq" id="WP_240257141.1">
    <property type="nucleotide sequence ID" value="NZ_JAKTTI010000036.1"/>
</dbReference>
<reference evidence="1" key="1">
    <citation type="submission" date="2022-02" db="EMBL/GenBank/DDBJ databases">
        <title>Fredinandcohnia quinoae sp. nov. isolated from Chenopodium quinoa seeds.</title>
        <authorList>
            <person name="Saati-Santamaria Z."/>
            <person name="Flores-Felix J.D."/>
            <person name="Igual J.M."/>
            <person name="Velazquez E."/>
            <person name="Garcia-Fraile P."/>
            <person name="Martinez-Molina E."/>
        </authorList>
    </citation>
    <scope>NUCLEOTIDE SEQUENCE</scope>
    <source>
        <strain evidence="1">SECRCQ15</strain>
    </source>
</reference>
<dbReference type="InterPro" id="IPR036583">
    <property type="entry name" value="23S_rRNA_IVS_sf"/>
</dbReference>
<comment type="caution">
    <text evidence="1">The sequence shown here is derived from an EMBL/GenBank/DDBJ whole genome shotgun (WGS) entry which is preliminary data.</text>
</comment>
<dbReference type="PANTHER" id="PTHR38471">
    <property type="entry name" value="FOUR HELIX BUNDLE PROTEIN"/>
    <property type="match status" value="1"/>
</dbReference>